<feature type="region of interest" description="Disordered" evidence="1">
    <location>
        <begin position="144"/>
        <end position="167"/>
    </location>
</feature>
<name>A0A8G1UKF7_9ACTN</name>
<dbReference type="PANTHER" id="PTHR33164:SF43">
    <property type="entry name" value="HTH-TYPE TRANSCRIPTIONAL REPRESSOR YETL"/>
    <property type="match status" value="1"/>
</dbReference>
<proteinExistence type="predicted"/>
<dbReference type="PROSITE" id="PS50995">
    <property type="entry name" value="HTH_MARR_2"/>
    <property type="match status" value="1"/>
</dbReference>
<evidence type="ECO:0000259" key="2">
    <source>
        <dbReference type="PROSITE" id="PS50995"/>
    </source>
</evidence>
<dbReference type="InterPro" id="IPR036388">
    <property type="entry name" value="WH-like_DNA-bd_sf"/>
</dbReference>
<dbReference type="GO" id="GO:0003700">
    <property type="term" value="F:DNA-binding transcription factor activity"/>
    <property type="evidence" value="ECO:0007669"/>
    <property type="project" value="InterPro"/>
</dbReference>
<dbReference type="InterPro" id="IPR039422">
    <property type="entry name" value="MarR/SlyA-like"/>
</dbReference>
<dbReference type="GO" id="GO:0003677">
    <property type="term" value="F:DNA binding"/>
    <property type="evidence" value="ECO:0007669"/>
    <property type="project" value="UniProtKB-KW"/>
</dbReference>
<dbReference type="RefSeq" id="WP_123557659.1">
    <property type="nucleotide sequence ID" value="NZ_JBEYIY010000001.1"/>
</dbReference>
<sequence>MLLVNDVKWVETLSFRFGVLGALVADRHAAALIAHGLKPKHVALLSVLDAGLGASQLEIAKVMRVAPSLVVSLADHLESAGAIERLRDPADRRRQLLHLTARGRDLLARCTAQAVALDAELTAGLTPAERDALGAAFDRLAASHGLPARGRPDPGADPGGPTLGGNS</sequence>
<protein>
    <submittedName>
        <fullName evidence="3">DNA-binding MarR family transcriptional regulator</fullName>
    </submittedName>
</protein>
<gene>
    <name evidence="3" type="ORF">EDD39_3865</name>
</gene>
<dbReference type="EMBL" id="RJVJ01000001">
    <property type="protein sequence ID" value="ROR45623.1"/>
    <property type="molecule type" value="Genomic_DNA"/>
</dbReference>
<evidence type="ECO:0000256" key="1">
    <source>
        <dbReference type="SAM" id="MobiDB-lite"/>
    </source>
</evidence>
<dbReference type="SUPFAM" id="SSF46785">
    <property type="entry name" value="Winged helix' DNA-binding domain"/>
    <property type="match status" value="1"/>
</dbReference>
<dbReference type="PRINTS" id="PR00598">
    <property type="entry name" value="HTHMARR"/>
</dbReference>
<evidence type="ECO:0000313" key="3">
    <source>
        <dbReference type="EMBL" id="ROR45623.1"/>
    </source>
</evidence>
<keyword evidence="3" id="KW-0238">DNA-binding</keyword>
<dbReference type="SMART" id="SM00347">
    <property type="entry name" value="HTH_MARR"/>
    <property type="match status" value="1"/>
</dbReference>
<feature type="domain" description="HTH marR-type" evidence="2">
    <location>
        <begin position="1"/>
        <end position="142"/>
    </location>
</feature>
<dbReference type="AlphaFoldDB" id="A0A8G1UKF7"/>
<dbReference type="PANTHER" id="PTHR33164">
    <property type="entry name" value="TRANSCRIPTIONAL REGULATOR, MARR FAMILY"/>
    <property type="match status" value="1"/>
</dbReference>
<dbReference type="OrthoDB" id="4462574at2"/>
<evidence type="ECO:0000313" key="4">
    <source>
        <dbReference type="Proteomes" id="UP000267408"/>
    </source>
</evidence>
<reference evidence="3 4" key="1">
    <citation type="submission" date="2018-11" db="EMBL/GenBank/DDBJ databases">
        <title>Sequencing the genomes of 1000 actinobacteria strains.</title>
        <authorList>
            <person name="Klenk H.-P."/>
        </authorList>
    </citation>
    <scope>NUCLEOTIDE SEQUENCE [LARGE SCALE GENOMIC DNA]</scope>
    <source>
        <strain evidence="3 4">DSM 44780</strain>
    </source>
</reference>
<dbReference type="Pfam" id="PF12802">
    <property type="entry name" value="MarR_2"/>
    <property type="match status" value="1"/>
</dbReference>
<feature type="compositionally biased region" description="Gly residues" evidence="1">
    <location>
        <begin position="157"/>
        <end position="167"/>
    </location>
</feature>
<accession>A0A8G1UKF7</accession>
<dbReference type="InterPro" id="IPR000835">
    <property type="entry name" value="HTH_MarR-typ"/>
</dbReference>
<dbReference type="GO" id="GO:0006950">
    <property type="term" value="P:response to stress"/>
    <property type="evidence" value="ECO:0007669"/>
    <property type="project" value="TreeGrafter"/>
</dbReference>
<dbReference type="Proteomes" id="UP000267408">
    <property type="component" value="Unassembled WGS sequence"/>
</dbReference>
<dbReference type="Gene3D" id="1.10.10.10">
    <property type="entry name" value="Winged helix-like DNA-binding domain superfamily/Winged helix DNA-binding domain"/>
    <property type="match status" value="1"/>
</dbReference>
<dbReference type="InterPro" id="IPR036390">
    <property type="entry name" value="WH_DNA-bd_sf"/>
</dbReference>
<organism evidence="3 4">
    <name type="scientific">Kitasatospora cineracea</name>
    <dbReference type="NCBI Taxonomy" id="88074"/>
    <lineage>
        <taxon>Bacteria</taxon>
        <taxon>Bacillati</taxon>
        <taxon>Actinomycetota</taxon>
        <taxon>Actinomycetes</taxon>
        <taxon>Kitasatosporales</taxon>
        <taxon>Streptomycetaceae</taxon>
        <taxon>Kitasatospora</taxon>
    </lineage>
</organism>
<comment type="caution">
    <text evidence="3">The sequence shown here is derived from an EMBL/GenBank/DDBJ whole genome shotgun (WGS) entry which is preliminary data.</text>
</comment>